<keyword evidence="1" id="KW-0812">Transmembrane</keyword>
<sequence>MAFPAIAAILVGGASLKKANIWHVIIGVVLYQAILTIAPVVSAQLIDDGSSLSEIARVIICNGVILYALTKIDGRKI</sequence>
<keyword evidence="1" id="KW-0472">Membrane</keyword>
<accession>A0AA37NAF1</accession>
<organism evidence="2 3">
    <name type="scientific">Hungatella hathewayi</name>
    <dbReference type="NCBI Taxonomy" id="154046"/>
    <lineage>
        <taxon>Bacteria</taxon>
        <taxon>Bacillati</taxon>
        <taxon>Bacillota</taxon>
        <taxon>Clostridia</taxon>
        <taxon>Lachnospirales</taxon>
        <taxon>Lachnospiraceae</taxon>
        <taxon>Hungatella</taxon>
    </lineage>
</organism>
<reference evidence="2" key="1">
    <citation type="submission" date="2022-01" db="EMBL/GenBank/DDBJ databases">
        <title>Novel bile acid biosynthetic pathways are enriched in the microbiome of centenarians.</title>
        <authorList>
            <person name="Sato Y."/>
            <person name="Atarashi K."/>
            <person name="Plichta R.D."/>
            <person name="Arai Y."/>
            <person name="Sasajima S."/>
            <person name="Kearney M.S."/>
            <person name="Suda W."/>
            <person name="Takeshita K."/>
            <person name="Sasaki T."/>
            <person name="Okamoto S."/>
            <person name="Skelly N.A."/>
            <person name="Okamura Y."/>
            <person name="Vlamakis H."/>
            <person name="Li Y."/>
            <person name="Tanoue T."/>
            <person name="Takei H."/>
            <person name="Nittono H."/>
            <person name="Narushima S."/>
            <person name="Irie J."/>
            <person name="Itoh H."/>
            <person name="Moriya K."/>
            <person name="Sugiura Y."/>
            <person name="Suematsu M."/>
            <person name="Moritoki N."/>
            <person name="Shibata S."/>
            <person name="Littman R.D."/>
            <person name="Fischbach A.M."/>
            <person name="Uwamino Y."/>
            <person name="Inoue T."/>
            <person name="Honda A."/>
            <person name="Hattori M."/>
            <person name="Murai T."/>
            <person name="Xavier J.R."/>
            <person name="Hirose N."/>
            <person name="Honda K."/>
        </authorList>
    </citation>
    <scope>NUCLEOTIDE SEQUENCE</scope>
    <source>
        <strain evidence="2">CE91-St55</strain>
    </source>
</reference>
<evidence type="ECO:0000256" key="1">
    <source>
        <dbReference type="SAM" id="Phobius"/>
    </source>
</evidence>
<evidence type="ECO:0000313" key="3">
    <source>
        <dbReference type="Proteomes" id="UP001055091"/>
    </source>
</evidence>
<dbReference type="Proteomes" id="UP001055091">
    <property type="component" value="Unassembled WGS sequence"/>
</dbReference>
<dbReference type="RefSeq" id="WP_244053194.1">
    <property type="nucleotide sequence ID" value="NZ_BQNJ01000002.1"/>
</dbReference>
<dbReference type="EMBL" id="BQNJ01000002">
    <property type="protein sequence ID" value="GKH04661.1"/>
    <property type="molecule type" value="Genomic_DNA"/>
</dbReference>
<dbReference type="AlphaFoldDB" id="A0AA37NAF1"/>
<proteinExistence type="predicted"/>
<comment type="caution">
    <text evidence="2">The sequence shown here is derived from an EMBL/GenBank/DDBJ whole genome shotgun (WGS) entry which is preliminary data.</text>
</comment>
<protein>
    <submittedName>
        <fullName evidence="2">Uncharacterized protein</fullName>
    </submittedName>
</protein>
<feature type="transmembrane region" description="Helical" evidence="1">
    <location>
        <begin position="52"/>
        <end position="70"/>
    </location>
</feature>
<feature type="transmembrane region" description="Helical" evidence="1">
    <location>
        <begin position="21"/>
        <end position="46"/>
    </location>
</feature>
<gene>
    <name evidence="2" type="ORF">CE91St55_66420</name>
</gene>
<name>A0AA37NAF1_9FIRM</name>
<keyword evidence="1" id="KW-1133">Transmembrane helix</keyword>
<evidence type="ECO:0000313" key="2">
    <source>
        <dbReference type="EMBL" id="GKH04661.1"/>
    </source>
</evidence>